<dbReference type="EMBL" id="SSHH01000001">
    <property type="protein sequence ID" value="TIX51227.1"/>
    <property type="molecule type" value="Genomic_DNA"/>
</dbReference>
<dbReference type="Gene3D" id="2.40.160.10">
    <property type="entry name" value="Porin"/>
    <property type="match status" value="1"/>
</dbReference>
<comment type="caution">
    <text evidence="3">The sequence shown here is derived from an EMBL/GenBank/DDBJ whole genome shotgun (WGS) entry which is preliminary data.</text>
</comment>
<evidence type="ECO:0000259" key="2">
    <source>
        <dbReference type="Pfam" id="PF13372"/>
    </source>
</evidence>
<dbReference type="OrthoDB" id="9767539at2"/>
<keyword evidence="4" id="KW-1185">Reference proteome</keyword>
<dbReference type="RefSeq" id="WP_136691935.1">
    <property type="nucleotide sequence ID" value="NZ_SSHH01000001.1"/>
</dbReference>
<accession>A0A4V4U8S8</accession>
<dbReference type="PROSITE" id="PS51257">
    <property type="entry name" value="PROKAR_LIPOPROTEIN"/>
    <property type="match status" value="1"/>
</dbReference>
<protein>
    <recommendedName>
        <fullName evidence="2">Alginate export domain-containing protein</fullName>
    </recommendedName>
</protein>
<reference evidence="3 4" key="1">
    <citation type="submission" date="2019-04" db="EMBL/GenBank/DDBJ databases">
        <title>Altererythrobacter aquimixticola sp. nov., isolated from sediment of junction between the ocean and a freshwater spring.</title>
        <authorList>
            <person name="Yoon J.-H."/>
        </authorList>
    </citation>
    <scope>NUCLEOTIDE SEQUENCE [LARGE SCALE GENOMIC DNA]</scope>
    <source>
        <strain evidence="3 4">SSKS-13</strain>
    </source>
</reference>
<dbReference type="AlphaFoldDB" id="A0A4V4U8S8"/>
<dbReference type="InterPro" id="IPR023614">
    <property type="entry name" value="Porin_dom_sf"/>
</dbReference>
<feature type="domain" description="Alginate export" evidence="2">
    <location>
        <begin position="36"/>
        <end position="175"/>
    </location>
</feature>
<feature type="signal peptide" evidence="1">
    <location>
        <begin position="1"/>
        <end position="22"/>
    </location>
</feature>
<feature type="chain" id="PRO_5020719285" description="Alginate export domain-containing protein" evidence="1">
    <location>
        <begin position="23"/>
        <end position="403"/>
    </location>
</feature>
<evidence type="ECO:0000313" key="4">
    <source>
        <dbReference type="Proteomes" id="UP000309389"/>
    </source>
</evidence>
<keyword evidence="1" id="KW-0732">Signal</keyword>
<sequence length="403" mass="43131">MRIKTCLLTATAIACFSSPALAAPGDPIVIEEGWTLDLQANTRLRYETVSQDNAAGDADALTLRGRLGAELAHMGFKVLVEGEGTAALIDDYNDTQPGNGVEPFSVVADPENMELNRIQVSYSDEGFTGTLGRQRVIMGNARFVGNVGWRQNEQTFDAARLQVGTGPFKADAVWAISQRTIFGVDSPNEYFDGNFVFLNAGVDLDVVDVTAFSYIVDYDTRDAFSSQTFGATASAAVPLGAASLDLSATYATQADAGSNPVDYSADFISLTVGTTIAGFNLSANYEELGSDDGVAAFQTPMATLHAFQGWADLFLTTPATGVRDYNVGLRKQFSLPGVGNVTAAVIYHDFDSDFGGIDYGSEWDASLGFKVGPVGLLLKYANYDANAFAVDTEKFWLQAEYSF</sequence>
<dbReference type="Pfam" id="PF13372">
    <property type="entry name" value="Alginate_exp"/>
    <property type="match status" value="1"/>
</dbReference>
<gene>
    <name evidence="3" type="ORF">E5222_01785</name>
</gene>
<proteinExistence type="predicted"/>
<evidence type="ECO:0000313" key="3">
    <source>
        <dbReference type="EMBL" id="TIX51227.1"/>
    </source>
</evidence>
<name>A0A4V4U8S8_9SPHN</name>
<evidence type="ECO:0000256" key="1">
    <source>
        <dbReference type="SAM" id="SignalP"/>
    </source>
</evidence>
<organism evidence="3 4">
    <name type="scientific">Alteraurantiacibacter aquimixticola</name>
    <dbReference type="NCBI Taxonomy" id="2489173"/>
    <lineage>
        <taxon>Bacteria</taxon>
        <taxon>Pseudomonadati</taxon>
        <taxon>Pseudomonadota</taxon>
        <taxon>Alphaproteobacteria</taxon>
        <taxon>Sphingomonadales</taxon>
        <taxon>Erythrobacteraceae</taxon>
        <taxon>Alteraurantiacibacter</taxon>
    </lineage>
</organism>
<dbReference type="Proteomes" id="UP000309389">
    <property type="component" value="Unassembled WGS sequence"/>
</dbReference>
<dbReference type="InterPro" id="IPR025388">
    <property type="entry name" value="Alginate_export_dom"/>
</dbReference>